<name>A0A2T1LXX6_9CHRO</name>
<evidence type="ECO:0000259" key="2">
    <source>
        <dbReference type="Pfam" id="PF08547"/>
    </source>
</evidence>
<dbReference type="GO" id="GO:0010257">
    <property type="term" value="P:NADH dehydrogenase complex assembly"/>
    <property type="evidence" value="ECO:0007669"/>
    <property type="project" value="TreeGrafter"/>
</dbReference>
<dbReference type="SUPFAM" id="SSF49785">
    <property type="entry name" value="Galactose-binding domain-like"/>
    <property type="match status" value="1"/>
</dbReference>
<dbReference type="PANTHER" id="PTHR13194:SF19">
    <property type="entry name" value="NAD(P)-BINDING ROSSMANN-FOLD SUPERFAMILY PROTEIN"/>
    <property type="match status" value="1"/>
</dbReference>
<comment type="similarity">
    <text evidence="1">Belongs to the CIA30 family.</text>
</comment>
<sequence>MANNTRNRWDIKRFIETLNYFDIIPFIGTFPKWLCFNKSEQKGKEQSMGVILVLGSMSAVGQQVISQLLAKNYQVRTIVQDVNKAQELFNEKIEVIQANESNFDLMKQVNGIICCFDSLNSDEQQLLKNSVELFQGQNRAGEKLLFDFTKPNENMRSLWGAVDDVVMGGVSESNLRFVRERAIFSGNVSIANNGGFASVRTRNFNPPLDLSNYEGIQLRIEGDGKRYKFITRCEGKWDGLSYCYSFDTIYNFPQTLQIPFKELIPVFRAKTVSNAGEFDSSKVYSFQLMHSKFEYDGALNPRFSPGLFGLEIESIKAYGGQQNTSQLIVATPEYNTTVESILKNSELIYTLIHYLPSTSINKVSQSCIQALENPQLGCSTINL</sequence>
<protein>
    <submittedName>
        <fullName evidence="3">NADH:ubiquinone oxidoreductase</fullName>
    </submittedName>
</protein>
<dbReference type="PANTHER" id="PTHR13194">
    <property type="entry name" value="COMPLEX I INTERMEDIATE-ASSOCIATED PROTEIN 30"/>
    <property type="match status" value="1"/>
</dbReference>
<comment type="caution">
    <text evidence="3">The sequence shown here is derived from an EMBL/GenBank/DDBJ whole genome shotgun (WGS) entry which is preliminary data.</text>
</comment>
<dbReference type="InterPro" id="IPR013857">
    <property type="entry name" value="NADH-UbQ_OxRdtase-assoc_prot30"/>
</dbReference>
<evidence type="ECO:0000313" key="3">
    <source>
        <dbReference type="EMBL" id="PSF37211.1"/>
    </source>
</evidence>
<keyword evidence="3" id="KW-0830">Ubiquinone</keyword>
<dbReference type="GO" id="GO:0051082">
    <property type="term" value="F:unfolded protein binding"/>
    <property type="evidence" value="ECO:0007669"/>
    <property type="project" value="TreeGrafter"/>
</dbReference>
<dbReference type="OrthoDB" id="442188at2"/>
<dbReference type="InterPro" id="IPR039131">
    <property type="entry name" value="NDUFAF1"/>
</dbReference>
<gene>
    <name evidence="3" type="ORF">C7H19_10850</name>
</gene>
<dbReference type="SUPFAM" id="SSF51735">
    <property type="entry name" value="NAD(P)-binding Rossmann-fold domains"/>
    <property type="match status" value="1"/>
</dbReference>
<dbReference type="InterPro" id="IPR008979">
    <property type="entry name" value="Galactose-bd-like_sf"/>
</dbReference>
<feature type="domain" description="NADH:ubiquinone oxidoreductase intermediate-associated protein 30" evidence="2">
    <location>
        <begin position="146"/>
        <end position="312"/>
    </location>
</feature>
<proteinExistence type="inferred from homology"/>
<keyword evidence="4" id="KW-1185">Reference proteome</keyword>
<dbReference type="AlphaFoldDB" id="A0A2T1LXX6"/>
<reference evidence="3 4" key="1">
    <citation type="submission" date="2018-03" db="EMBL/GenBank/DDBJ databases">
        <title>The ancient ancestry and fast evolution of plastids.</title>
        <authorList>
            <person name="Moore K.R."/>
            <person name="Magnabosco C."/>
            <person name="Momper L."/>
            <person name="Gold D.A."/>
            <person name="Bosak T."/>
            <person name="Fournier G.P."/>
        </authorList>
    </citation>
    <scope>NUCLEOTIDE SEQUENCE [LARGE SCALE GENOMIC DNA]</scope>
    <source>
        <strain evidence="3 4">CCALA 016</strain>
    </source>
</reference>
<reference evidence="3 4" key="2">
    <citation type="submission" date="2018-03" db="EMBL/GenBank/DDBJ databases">
        <authorList>
            <person name="Keele B.F."/>
        </authorList>
    </citation>
    <scope>NUCLEOTIDE SEQUENCE [LARGE SCALE GENOMIC DNA]</scope>
    <source>
        <strain evidence="3 4">CCALA 016</strain>
    </source>
</reference>
<organism evidence="3 4">
    <name type="scientific">Aphanothece hegewaldii CCALA 016</name>
    <dbReference type="NCBI Taxonomy" id="2107694"/>
    <lineage>
        <taxon>Bacteria</taxon>
        <taxon>Bacillati</taxon>
        <taxon>Cyanobacteriota</taxon>
        <taxon>Cyanophyceae</taxon>
        <taxon>Oscillatoriophycideae</taxon>
        <taxon>Chroococcales</taxon>
        <taxon>Aphanothecaceae</taxon>
        <taxon>Aphanothece</taxon>
    </lineage>
</organism>
<dbReference type="Pfam" id="PF08547">
    <property type="entry name" value="CIA30"/>
    <property type="match status" value="1"/>
</dbReference>
<evidence type="ECO:0000256" key="1">
    <source>
        <dbReference type="ARBA" id="ARBA00007884"/>
    </source>
</evidence>
<dbReference type="Gene3D" id="3.40.50.720">
    <property type="entry name" value="NAD(P)-binding Rossmann-like Domain"/>
    <property type="match status" value="1"/>
</dbReference>
<dbReference type="RefSeq" id="WP_106456900.1">
    <property type="nucleotide sequence ID" value="NZ_PXOH01000010.1"/>
</dbReference>
<evidence type="ECO:0000313" key="4">
    <source>
        <dbReference type="Proteomes" id="UP000239001"/>
    </source>
</evidence>
<dbReference type="InterPro" id="IPR036291">
    <property type="entry name" value="NAD(P)-bd_dom_sf"/>
</dbReference>
<accession>A0A2T1LXX6</accession>
<dbReference type="EMBL" id="PXOH01000010">
    <property type="protein sequence ID" value="PSF37211.1"/>
    <property type="molecule type" value="Genomic_DNA"/>
</dbReference>
<dbReference type="Proteomes" id="UP000239001">
    <property type="component" value="Unassembled WGS sequence"/>
</dbReference>